<organism evidence="3">
    <name type="scientific">marine sediment metagenome</name>
    <dbReference type="NCBI Taxonomy" id="412755"/>
    <lineage>
        <taxon>unclassified sequences</taxon>
        <taxon>metagenomes</taxon>
        <taxon>ecological metagenomes</taxon>
    </lineage>
</organism>
<evidence type="ECO:0000259" key="2">
    <source>
        <dbReference type="PROSITE" id="PS50110"/>
    </source>
</evidence>
<comment type="caution">
    <text evidence="3">The sequence shown here is derived from an EMBL/GenBank/DDBJ whole genome shotgun (WGS) entry which is preliminary data.</text>
</comment>
<dbReference type="Pfam" id="PF00072">
    <property type="entry name" value="Response_reg"/>
    <property type="match status" value="1"/>
</dbReference>
<evidence type="ECO:0000313" key="3">
    <source>
        <dbReference type="EMBL" id="KKM22809.1"/>
    </source>
</evidence>
<sequence length="123" mass="14395">MNSIILIVDDNMDFLVNLQMTLEFNDFQVFSAENGIEAIRVLRELDQLPNLIISDIMMPEMNGYEFFTTISKNPQWKNIPFLFVTAYSPIEDDIRSNKIIDDDIIIKPYKEDELLQMISEKIV</sequence>
<dbReference type="PANTHER" id="PTHR44591:SF3">
    <property type="entry name" value="RESPONSE REGULATORY DOMAIN-CONTAINING PROTEIN"/>
    <property type="match status" value="1"/>
</dbReference>
<dbReference type="EMBL" id="LAZR01013255">
    <property type="protein sequence ID" value="KKM22809.1"/>
    <property type="molecule type" value="Genomic_DNA"/>
</dbReference>
<protein>
    <recommendedName>
        <fullName evidence="2">Response regulatory domain-containing protein</fullName>
    </recommendedName>
</protein>
<keyword evidence="1" id="KW-0597">Phosphoprotein</keyword>
<name>A0A0F9ISB4_9ZZZZ</name>
<dbReference type="Gene3D" id="3.40.50.2300">
    <property type="match status" value="1"/>
</dbReference>
<reference evidence="3" key="1">
    <citation type="journal article" date="2015" name="Nature">
        <title>Complex archaea that bridge the gap between prokaryotes and eukaryotes.</title>
        <authorList>
            <person name="Spang A."/>
            <person name="Saw J.H."/>
            <person name="Jorgensen S.L."/>
            <person name="Zaremba-Niedzwiedzka K."/>
            <person name="Martijn J."/>
            <person name="Lind A.E."/>
            <person name="van Eijk R."/>
            <person name="Schleper C."/>
            <person name="Guy L."/>
            <person name="Ettema T.J."/>
        </authorList>
    </citation>
    <scope>NUCLEOTIDE SEQUENCE</scope>
</reference>
<accession>A0A0F9ISB4</accession>
<evidence type="ECO:0000256" key="1">
    <source>
        <dbReference type="ARBA" id="ARBA00022553"/>
    </source>
</evidence>
<feature type="domain" description="Response regulatory" evidence="2">
    <location>
        <begin position="4"/>
        <end position="122"/>
    </location>
</feature>
<dbReference type="InterPro" id="IPR001789">
    <property type="entry name" value="Sig_transdc_resp-reg_receiver"/>
</dbReference>
<dbReference type="InterPro" id="IPR011006">
    <property type="entry name" value="CheY-like_superfamily"/>
</dbReference>
<dbReference type="PROSITE" id="PS50110">
    <property type="entry name" value="RESPONSE_REGULATORY"/>
    <property type="match status" value="1"/>
</dbReference>
<gene>
    <name evidence="3" type="ORF">LCGC14_1621510</name>
</gene>
<dbReference type="PANTHER" id="PTHR44591">
    <property type="entry name" value="STRESS RESPONSE REGULATOR PROTEIN 1"/>
    <property type="match status" value="1"/>
</dbReference>
<dbReference type="SUPFAM" id="SSF52172">
    <property type="entry name" value="CheY-like"/>
    <property type="match status" value="1"/>
</dbReference>
<dbReference type="GO" id="GO:0000160">
    <property type="term" value="P:phosphorelay signal transduction system"/>
    <property type="evidence" value="ECO:0007669"/>
    <property type="project" value="InterPro"/>
</dbReference>
<dbReference type="SMART" id="SM00448">
    <property type="entry name" value="REC"/>
    <property type="match status" value="1"/>
</dbReference>
<dbReference type="InterPro" id="IPR050595">
    <property type="entry name" value="Bact_response_regulator"/>
</dbReference>
<dbReference type="AlphaFoldDB" id="A0A0F9ISB4"/>
<proteinExistence type="predicted"/>